<sequence>MGFLFLEEPPVETVPIPDFRTLGDRPVAAAGAVVSADLLDVIYACERRQEWYRDNQLLEGEPPLPFVGAASTADAVDDVAGQMRQVLDWTAESRAVCRTSDAALTWLREHAEAAGVLVMISGIVGSNTHRTLDPKEFRGFALVDRYAAVVFVNGVDSKAAQVFTLAHELAHLWLGETALSDLDPQSIRSNAVERWCNQVAAEFLVPMAEFRQRFDQRTDLRAQLRPLAEHFRVSSQVILGRIREAGALTWDEYLAELDVERQRVAAFLADRGGGNYFNTKPVQVSRRFASALIASALEGRTPYTVAFRLLDLKKAATFDRLAEDLVGAR</sequence>
<dbReference type="AlphaFoldDB" id="L7VQT6"/>
<organism evidence="2">
    <name type="scientific">uncultured bacterium A1Q1_fos_515</name>
    <dbReference type="NCBI Taxonomy" id="1256581"/>
    <lineage>
        <taxon>Bacteria</taxon>
        <taxon>environmental samples</taxon>
    </lineage>
</organism>
<dbReference type="PANTHER" id="PTHR43236">
    <property type="entry name" value="ANTITOXIN HIGA1"/>
    <property type="match status" value="1"/>
</dbReference>
<keyword evidence="2" id="KW-0238">DNA-binding</keyword>
<dbReference type="Gene3D" id="1.10.10.2910">
    <property type="match status" value="1"/>
</dbReference>
<dbReference type="Pfam" id="PF06114">
    <property type="entry name" value="Peptidase_M78"/>
    <property type="match status" value="1"/>
</dbReference>
<dbReference type="EMBL" id="JX649868">
    <property type="protein sequence ID" value="AGC71307.1"/>
    <property type="molecule type" value="Genomic_DNA"/>
</dbReference>
<dbReference type="InterPro" id="IPR052345">
    <property type="entry name" value="Rad_response_metalloprotease"/>
</dbReference>
<evidence type="ECO:0000259" key="1">
    <source>
        <dbReference type="Pfam" id="PF06114"/>
    </source>
</evidence>
<evidence type="ECO:0000313" key="2">
    <source>
        <dbReference type="EMBL" id="AGC71307.1"/>
    </source>
</evidence>
<protein>
    <submittedName>
        <fullName evidence="2">DNA-binding protein</fullName>
    </submittedName>
</protein>
<name>L7VQT6_9BACT</name>
<reference evidence="2" key="1">
    <citation type="submission" date="2012-09" db="EMBL/GenBank/DDBJ databases">
        <title>Metagenomic Characterization of a Microbial Community in Wastewater Detects High Levels of Antibiotic Resistance.</title>
        <authorList>
            <person name="Abrams M."/>
            <person name="Caldwell A."/>
            <person name="Vandaei E."/>
            <person name="Lee W."/>
            <person name="Perrott J."/>
            <person name="Khan S.Y."/>
            <person name="Ta J."/>
            <person name="Romero D."/>
            <person name="Nguyen V."/>
            <person name="Pourmand N."/>
            <person name="Ouverney C.C."/>
        </authorList>
    </citation>
    <scope>NUCLEOTIDE SEQUENCE</scope>
</reference>
<dbReference type="InterPro" id="IPR010359">
    <property type="entry name" value="IrrE_HExxH"/>
</dbReference>
<accession>L7VQT6</accession>
<dbReference type="GO" id="GO:0003677">
    <property type="term" value="F:DNA binding"/>
    <property type="evidence" value="ECO:0007669"/>
    <property type="project" value="UniProtKB-KW"/>
</dbReference>
<feature type="domain" description="IrrE N-terminal-like" evidence="1">
    <location>
        <begin position="112"/>
        <end position="242"/>
    </location>
</feature>
<proteinExistence type="predicted"/>
<dbReference type="PANTHER" id="PTHR43236:SF2">
    <property type="entry name" value="BLL0069 PROTEIN"/>
    <property type="match status" value="1"/>
</dbReference>